<name>A0ABT8K3A0_9MICC</name>
<evidence type="ECO:0000313" key="1">
    <source>
        <dbReference type="EMBL" id="MDN4611918.1"/>
    </source>
</evidence>
<gene>
    <name evidence="1" type="ORF">P5G52_13700</name>
</gene>
<evidence type="ECO:0000313" key="2">
    <source>
        <dbReference type="Proteomes" id="UP001174209"/>
    </source>
</evidence>
<accession>A0ABT8K3A0</accession>
<proteinExistence type="predicted"/>
<dbReference type="Proteomes" id="UP001174209">
    <property type="component" value="Unassembled WGS sequence"/>
</dbReference>
<dbReference type="RefSeq" id="WP_301228237.1">
    <property type="nucleotide sequence ID" value="NZ_JAROCG010000001.1"/>
</dbReference>
<protein>
    <recommendedName>
        <fullName evidence="3">DNA-binding protein</fullName>
    </recommendedName>
</protein>
<evidence type="ECO:0008006" key="3">
    <source>
        <dbReference type="Google" id="ProtNLM"/>
    </source>
</evidence>
<dbReference type="EMBL" id="JAROCG010000001">
    <property type="protein sequence ID" value="MDN4611918.1"/>
    <property type="molecule type" value="Genomic_DNA"/>
</dbReference>
<reference evidence="1" key="1">
    <citation type="submission" date="2023-06" db="EMBL/GenBank/DDBJ databases">
        <title>MT1 and MT2 Draft Genomes of Novel Species.</title>
        <authorList>
            <person name="Venkateswaran K."/>
        </authorList>
    </citation>
    <scope>NUCLEOTIDE SEQUENCE</scope>
    <source>
        <strain evidence="1">IIF3SC-B10</strain>
    </source>
</reference>
<organism evidence="1 2">
    <name type="scientific">Arthrobacter burdickii</name>
    <dbReference type="NCBI Taxonomy" id="3035920"/>
    <lineage>
        <taxon>Bacteria</taxon>
        <taxon>Bacillati</taxon>
        <taxon>Actinomycetota</taxon>
        <taxon>Actinomycetes</taxon>
        <taxon>Micrococcales</taxon>
        <taxon>Micrococcaceae</taxon>
        <taxon>Arthrobacter</taxon>
    </lineage>
</organism>
<keyword evidence="2" id="KW-1185">Reference proteome</keyword>
<sequence length="81" mass="9232">MIQDHYTPAVLAEKLHVSASMVKAKGHSGEWPCLKLGPRTIRFTESHYQQIVELTEHKAPQQTETPRERNKRLRALLANAS</sequence>
<comment type="caution">
    <text evidence="1">The sequence shown here is derived from an EMBL/GenBank/DDBJ whole genome shotgun (WGS) entry which is preliminary data.</text>
</comment>